<dbReference type="RefSeq" id="WP_209704510.1">
    <property type="nucleotide sequence ID" value="NZ_JAFIDA010000001.1"/>
</dbReference>
<dbReference type="InterPro" id="IPR004482">
    <property type="entry name" value="Mg_chelat-rel"/>
</dbReference>
<accession>A0A940T2V2</accession>
<dbReference type="InterPro" id="IPR020568">
    <property type="entry name" value="Ribosomal_Su5_D2-typ_SF"/>
</dbReference>
<protein>
    <submittedName>
        <fullName evidence="3">Magnesium chelatase family protein</fullName>
    </submittedName>
</protein>
<name>A0A940T2V2_9MICO</name>
<evidence type="ECO:0000256" key="1">
    <source>
        <dbReference type="ARBA" id="ARBA00006354"/>
    </source>
</evidence>
<gene>
    <name evidence="3" type="ORF">JOF28_000719</name>
</gene>
<dbReference type="SMART" id="SM00382">
    <property type="entry name" value="AAA"/>
    <property type="match status" value="1"/>
</dbReference>
<reference evidence="3" key="1">
    <citation type="submission" date="2021-02" db="EMBL/GenBank/DDBJ databases">
        <title>Sequencing the genomes of 1000 actinobacteria strains.</title>
        <authorList>
            <person name="Klenk H.-P."/>
        </authorList>
    </citation>
    <scope>NUCLEOTIDE SEQUENCE</scope>
    <source>
        <strain evidence="3">DSM 22850</strain>
    </source>
</reference>
<comment type="caution">
    <text evidence="3">The sequence shown here is derived from an EMBL/GenBank/DDBJ whole genome shotgun (WGS) entry which is preliminary data.</text>
</comment>
<dbReference type="Gene3D" id="3.40.50.300">
    <property type="entry name" value="P-loop containing nucleotide triphosphate hydrolases"/>
    <property type="match status" value="1"/>
</dbReference>
<keyword evidence="4" id="KW-1185">Reference proteome</keyword>
<evidence type="ECO:0000313" key="4">
    <source>
        <dbReference type="Proteomes" id="UP000675163"/>
    </source>
</evidence>
<dbReference type="InterPro" id="IPR000523">
    <property type="entry name" value="Mg_chelatse_chII-like_cat_dom"/>
</dbReference>
<proteinExistence type="inferred from homology"/>
<feature type="domain" description="AAA+ ATPase" evidence="2">
    <location>
        <begin position="227"/>
        <end position="412"/>
    </location>
</feature>
<organism evidence="3 4">
    <name type="scientific">Leucobacter exalbidus</name>
    <dbReference type="NCBI Taxonomy" id="662960"/>
    <lineage>
        <taxon>Bacteria</taxon>
        <taxon>Bacillati</taxon>
        <taxon>Actinomycetota</taxon>
        <taxon>Actinomycetes</taxon>
        <taxon>Micrococcales</taxon>
        <taxon>Microbacteriaceae</taxon>
        <taxon>Leucobacter</taxon>
    </lineage>
</organism>
<dbReference type="InterPro" id="IPR003593">
    <property type="entry name" value="AAA+_ATPase"/>
</dbReference>
<dbReference type="GO" id="GO:0005524">
    <property type="term" value="F:ATP binding"/>
    <property type="evidence" value="ECO:0007669"/>
    <property type="project" value="InterPro"/>
</dbReference>
<dbReference type="SUPFAM" id="SSF54211">
    <property type="entry name" value="Ribosomal protein S5 domain 2-like"/>
    <property type="match status" value="1"/>
</dbReference>
<sequence>MSAHVCRAAAVSLTGLDGTVVMVEAAVSQQLPGMAIIGLPDAALAEAKLRVRTATGQIGLPVSSRFVTVNLSPAALPKHGSGFDLAIALAALAASQQVPESDMSDTVHLGELGLSGELRRPAGLLTAVVAARAHGFARVMVPSSCVREAQLVPGIEVVAVAGLLDAVAWYRGERRIAALSTGTPGRAEPRTSEAHASAASHPTFAGDMSDVIGQPEAVEALVVAAAGRHHLSLLGPPGAGKTLLATRLTTILPPLTDDEALQASCIASLGGDTLTSLVRTPPFESPHHTASTVAIIGGGHGSAVRPGAITRACHGTLLMDEAPEFNRDVLEALRQPLESGTVEIHRSNVRAVLPARFQLVLASNPCPCGNAGSVETAIQCTCTPIARMRYQQRISGPLSDRIDLRLNLHRVSQALVNADPGHRPTSAQLRERVIAARSRTAHRLRHTPWRVNAEVPGTMLRGAFKLDRADTAVLDQAYARGAITMRGYDRALRIAWSVADLAGIPRPGRPELAQALALRGGDRT</sequence>
<comment type="similarity">
    <text evidence="1">Belongs to the Mg-chelatase subunits D/I family. ComM subfamily.</text>
</comment>
<dbReference type="NCBIfam" id="TIGR00368">
    <property type="entry name" value="YifB family Mg chelatase-like AAA ATPase"/>
    <property type="match status" value="1"/>
</dbReference>
<dbReference type="Pfam" id="PF13541">
    <property type="entry name" value="ChlI"/>
    <property type="match status" value="1"/>
</dbReference>
<dbReference type="PANTHER" id="PTHR32039:SF7">
    <property type="entry name" value="COMPETENCE PROTEIN COMM"/>
    <property type="match status" value="1"/>
</dbReference>
<dbReference type="SUPFAM" id="SSF52540">
    <property type="entry name" value="P-loop containing nucleoside triphosphate hydrolases"/>
    <property type="match status" value="1"/>
</dbReference>
<dbReference type="AlphaFoldDB" id="A0A940T2V2"/>
<evidence type="ECO:0000313" key="3">
    <source>
        <dbReference type="EMBL" id="MBP1325487.1"/>
    </source>
</evidence>
<dbReference type="InterPro" id="IPR027417">
    <property type="entry name" value="P-loop_NTPase"/>
</dbReference>
<dbReference type="InterPro" id="IPR045006">
    <property type="entry name" value="CHLI-like"/>
</dbReference>
<dbReference type="EMBL" id="JAFIDA010000001">
    <property type="protein sequence ID" value="MBP1325487.1"/>
    <property type="molecule type" value="Genomic_DNA"/>
</dbReference>
<evidence type="ECO:0000259" key="2">
    <source>
        <dbReference type="SMART" id="SM00382"/>
    </source>
</evidence>
<dbReference type="Pfam" id="PF13335">
    <property type="entry name" value="Mg_chelatase_C"/>
    <property type="match status" value="1"/>
</dbReference>
<dbReference type="PANTHER" id="PTHR32039">
    <property type="entry name" value="MAGNESIUM-CHELATASE SUBUNIT CHLI"/>
    <property type="match status" value="1"/>
</dbReference>
<dbReference type="Gene3D" id="3.30.230.10">
    <property type="match status" value="1"/>
</dbReference>
<dbReference type="InterPro" id="IPR025158">
    <property type="entry name" value="Mg_chelat-rel_C"/>
</dbReference>
<dbReference type="InterPro" id="IPR014721">
    <property type="entry name" value="Ribsml_uS5_D2-typ_fold_subgr"/>
</dbReference>
<dbReference type="Pfam" id="PF01078">
    <property type="entry name" value="Mg_chelatase"/>
    <property type="match status" value="1"/>
</dbReference>
<dbReference type="Proteomes" id="UP000675163">
    <property type="component" value="Unassembled WGS sequence"/>
</dbReference>